<evidence type="ECO:0000313" key="2">
    <source>
        <dbReference type="Proteomes" id="UP001151760"/>
    </source>
</evidence>
<proteinExistence type="predicted"/>
<dbReference type="EMBL" id="BQNB010012699">
    <property type="protein sequence ID" value="GJT06812.1"/>
    <property type="molecule type" value="Genomic_DNA"/>
</dbReference>
<reference evidence="1" key="2">
    <citation type="submission" date="2022-01" db="EMBL/GenBank/DDBJ databases">
        <authorList>
            <person name="Yamashiro T."/>
            <person name="Shiraishi A."/>
            <person name="Satake H."/>
            <person name="Nakayama K."/>
        </authorList>
    </citation>
    <scope>NUCLEOTIDE SEQUENCE</scope>
</reference>
<evidence type="ECO:0000313" key="1">
    <source>
        <dbReference type="EMBL" id="GJT06812.1"/>
    </source>
</evidence>
<sequence length="108" mass="11290">MCTSWSSRIQQNAFGVRSGSDFPIHFLYTLASIILSYEFGVSCANFDSSIKVSHGREGYRSGGVVAAAAAVDGVVEGVGGCRRQRWCCMSSVGVSGGVESMAVVVTAV</sequence>
<reference evidence="1" key="1">
    <citation type="journal article" date="2022" name="Int. J. Mol. Sci.">
        <title>Draft Genome of Tanacetum Coccineum: Genomic Comparison of Closely Related Tanacetum-Family Plants.</title>
        <authorList>
            <person name="Yamashiro T."/>
            <person name="Shiraishi A."/>
            <person name="Nakayama K."/>
            <person name="Satake H."/>
        </authorList>
    </citation>
    <scope>NUCLEOTIDE SEQUENCE</scope>
</reference>
<protein>
    <submittedName>
        <fullName evidence="1">Uncharacterized protein</fullName>
    </submittedName>
</protein>
<gene>
    <name evidence="1" type="ORF">Tco_0841274</name>
</gene>
<accession>A0ABQ5AY64</accession>
<comment type="caution">
    <text evidence="1">The sequence shown here is derived from an EMBL/GenBank/DDBJ whole genome shotgun (WGS) entry which is preliminary data.</text>
</comment>
<keyword evidence="2" id="KW-1185">Reference proteome</keyword>
<name>A0ABQ5AY64_9ASTR</name>
<dbReference type="Proteomes" id="UP001151760">
    <property type="component" value="Unassembled WGS sequence"/>
</dbReference>
<organism evidence="1 2">
    <name type="scientific">Tanacetum coccineum</name>
    <dbReference type="NCBI Taxonomy" id="301880"/>
    <lineage>
        <taxon>Eukaryota</taxon>
        <taxon>Viridiplantae</taxon>
        <taxon>Streptophyta</taxon>
        <taxon>Embryophyta</taxon>
        <taxon>Tracheophyta</taxon>
        <taxon>Spermatophyta</taxon>
        <taxon>Magnoliopsida</taxon>
        <taxon>eudicotyledons</taxon>
        <taxon>Gunneridae</taxon>
        <taxon>Pentapetalae</taxon>
        <taxon>asterids</taxon>
        <taxon>campanulids</taxon>
        <taxon>Asterales</taxon>
        <taxon>Asteraceae</taxon>
        <taxon>Asteroideae</taxon>
        <taxon>Anthemideae</taxon>
        <taxon>Anthemidinae</taxon>
        <taxon>Tanacetum</taxon>
    </lineage>
</organism>